<dbReference type="EMBL" id="VTPC01006348">
    <property type="protein sequence ID" value="KAF2895021.1"/>
    <property type="molecule type" value="Genomic_DNA"/>
</dbReference>
<name>A0A8K0GDH7_IGNLU</name>
<accession>A0A8K0GDH7</accession>
<gene>
    <name evidence="2" type="ORF">ILUMI_11153</name>
</gene>
<dbReference type="Proteomes" id="UP000801492">
    <property type="component" value="Unassembled WGS sequence"/>
</dbReference>
<feature type="compositionally biased region" description="Acidic residues" evidence="1">
    <location>
        <begin position="93"/>
        <end position="107"/>
    </location>
</feature>
<protein>
    <submittedName>
        <fullName evidence="2">Uncharacterized protein</fullName>
    </submittedName>
</protein>
<dbReference type="AlphaFoldDB" id="A0A8K0GDH7"/>
<evidence type="ECO:0000313" key="3">
    <source>
        <dbReference type="Proteomes" id="UP000801492"/>
    </source>
</evidence>
<reference evidence="2" key="1">
    <citation type="submission" date="2019-08" db="EMBL/GenBank/DDBJ databases">
        <title>The genome of the North American firefly Photinus pyralis.</title>
        <authorList>
            <consortium name="Photinus pyralis genome working group"/>
            <person name="Fallon T.R."/>
            <person name="Sander Lower S.E."/>
            <person name="Weng J.-K."/>
        </authorList>
    </citation>
    <scope>NUCLEOTIDE SEQUENCE</scope>
    <source>
        <strain evidence="2">TRF0915ILg1</strain>
        <tissue evidence="2">Whole body</tissue>
    </source>
</reference>
<proteinExistence type="predicted"/>
<sequence length="107" mass="12436">MHAGLAVKDKRRGDKRSLKFSNKLQKVKKLISNIKGRKSHYGCTNLEKLLVGLSGGQWWDDPELQQINQYFQTQQRKTKILLMKMDSDKDSDNELGECEEREDVNII</sequence>
<feature type="region of interest" description="Disordered" evidence="1">
    <location>
        <begin position="88"/>
        <end position="107"/>
    </location>
</feature>
<evidence type="ECO:0000313" key="2">
    <source>
        <dbReference type="EMBL" id="KAF2895021.1"/>
    </source>
</evidence>
<evidence type="ECO:0000256" key="1">
    <source>
        <dbReference type="SAM" id="MobiDB-lite"/>
    </source>
</evidence>
<comment type="caution">
    <text evidence="2">The sequence shown here is derived from an EMBL/GenBank/DDBJ whole genome shotgun (WGS) entry which is preliminary data.</text>
</comment>
<keyword evidence="3" id="KW-1185">Reference proteome</keyword>
<organism evidence="2 3">
    <name type="scientific">Ignelater luminosus</name>
    <name type="common">Cucubano</name>
    <name type="synonym">Pyrophorus luminosus</name>
    <dbReference type="NCBI Taxonomy" id="2038154"/>
    <lineage>
        <taxon>Eukaryota</taxon>
        <taxon>Metazoa</taxon>
        <taxon>Ecdysozoa</taxon>
        <taxon>Arthropoda</taxon>
        <taxon>Hexapoda</taxon>
        <taxon>Insecta</taxon>
        <taxon>Pterygota</taxon>
        <taxon>Neoptera</taxon>
        <taxon>Endopterygota</taxon>
        <taxon>Coleoptera</taxon>
        <taxon>Polyphaga</taxon>
        <taxon>Elateriformia</taxon>
        <taxon>Elateroidea</taxon>
        <taxon>Elateridae</taxon>
        <taxon>Agrypninae</taxon>
        <taxon>Pyrophorini</taxon>
        <taxon>Ignelater</taxon>
    </lineage>
</organism>